<evidence type="ECO:0000313" key="1">
    <source>
        <dbReference type="EMBL" id="JAH02408.1"/>
    </source>
</evidence>
<dbReference type="AlphaFoldDB" id="A0A0E9PEZ2"/>
<protein>
    <submittedName>
        <fullName evidence="1">Uncharacterized protein</fullName>
    </submittedName>
</protein>
<sequence length="26" mass="2862">MILWSDYTAAPLDCFYGFSSLSSSVT</sequence>
<accession>A0A0E9PEZ2</accession>
<reference evidence="1" key="1">
    <citation type="submission" date="2014-11" db="EMBL/GenBank/DDBJ databases">
        <authorList>
            <person name="Amaro Gonzalez C."/>
        </authorList>
    </citation>
    <scope>NUCLEOTIDE SEQUENCE</scope>
</reference>
<organism evidence="1">
    <name type="scientific">Anguilla anguilla</name>
    <name type="common">European freshwater eel</name>
    <name type="synonym">Muraena anguilla</name>
    <dbReference type="NCBI Taxonomy" id="7936"/>
    <lineage>
        <taxon>Eukaryota</taxon>
        <taxon>Metazoa</taxon>
        <taxon>Chordata</taxon>
        <taxon>Craniata</taxon>
        <taxon>Vertebrata</taxon>
        <taxon>Euteleostomi</taxon>
        <taxon>Actinopterygii</taxon>
        <taxon>Neopterygii</taxon>
        <taxon>Teleostei</taxon>
        <taxon>Anguilliformes</taxon>
        <taxon>Anguillidae</taxon>
        <taxon>Anguilla</taxon>
    </lineage>
</organism>
<dbReference type="EMBL" id="GBXM01106169">
    <property type="protein sequence ID" value="JAH02408.1"/>
    <property type="molecule type" value="Transcribed_RNA"/>
</dbReference>
<proteinExistence type="predicted"/>
<reference evidence="1" key="2">
    <citation type="journal article" date="2015" name="Fish Shellfish Immunol.">
        <title>Early steps in the European eel (Anguilla anguilla)-Vibrio vulnificus interaction in the gills: Role of the RtxA13 toxin.</title>
        <authorList>
            <person name="Callol A."/>
            <person name="Pajuelo D."/>
            <person name="Ebbesson L."/>
            <person name="Teles M."/>
            <person name="MacKenzie S."/>
            <person name="Amaro C."/>
        </authorList>
    </citation>
    <scope>NUCLEOTIDE SEQUENCE</scope>
</reference>
<name>A0A0E9PEZ2_ANGAN</name>